<evidence type="ECO:0000256" key="7">
    <source>
        <dbReference type="RuleBase" id="RU363017"/>
    </source>
</evidence>
<name>A0A7G8Q7K6_9GAMM</name>
<keyword evidence="7" id="KW-0732">Signal</keyword>
<dbReference type="InterPro" id="IPR008972">
    <property type="entry name" value="Cupredoxin"/>
</dbReference>
<dbReference type="PROSITE" id="PS00196">
    <property type="entry name" value="COPPER_BLUE"/>
    <property type="match status" value="1"/>
</dbReference>
<keyword evidence="10" id="KW-1185">Reference proteome</keyword>
<protein>
    <recommendedName>
        <fullName evidence="7">Azurin</fullName>
    </recommendedName>
</protein>
<gene>
    <name evidence="9" type="primary">azu</name>
    <name evidence="9" type="ORF">H8F01_06460</name>
</gene>
<keyword evidence="4 7" id="KW-0574">Periplasm</keyword>
<evidence type="ECO:0000256" key="3">
    <source>
        <dbReference type="ARBA" id="ARBA00022723"/>
    </source>
</evidence>
<evidence type="ECO:0000256" key="5">
    <source>
        <dbReference type="ARBA" id="ARBA00022982"/>
    </source>
</evidence>
<dbReference type="SUPFAM" id="SSF49503">
    <property type="entry name" value="Cupredoxins"/>
    <property type="match status" value="1"/>
</dbReference>
<dbReference type="NCBIfam" id="TIGR02695">
    <property type="entry name" value="azurin"/>
    <property type="match status" value="1"/>
</dbReference>
<dbReference type="Proteomes" id="UP000515873">
    <property type="component" value="Chromosome"/>
</dbReference>
<dbReference type="CDD" id="cd13922">
    <property type="entry name" value="Azurin"/>
    <property type="match status" value="1"/>
</dbReference>
<comment type="subcellular location">
    <subcellularLocation>
        <location evidence="1 7">Periplasm</location>
    </subcellularLocation>
</comment>
<dbReference type="PANTHER" id="PTHR38439">
    <property type="entry name" value="AURACYANIN-B"/>
    <property type="match status" value="1"/>
</dbReference>
<keyword evidence="3 7" id="KW-0479">Metal-binding</keyword>
<dbReference type="FunFam" id="2.60.40.420:FF:000040">
    <property type="entry name" value="Azurin"/>
    <property type="match status" value="1"/>
</dbReference>
<feature type="domain" description="Blue (type 1) copper" evidence="8">
    <location>
        <begin position="22"/>
        <end position="147"/>
    </location>
</feature>
<evidence type="ECO:0000313" key="10">
    <source>
        <dbReference type="Proteomes" id="UP000515873"/>
    </source>
</evidence>
<dbReference type="Gene3D" id="2.60.40.420">
    <property type="entry name" value="Cupredoxins - blue copper proteins"/>
    <property type="match status" value="1"/>
</dbReference>
<dbReference type="KEGG" id="dtl:H8F01_06460"/>
<dbReference type="InterPro" id="IPR000923">
    <property type="entry name" value="BlueCu_1"/>
</dbReference>
<dbReference type="PANTHER" id="PTHR38439:SF2">
    <property type="entry name" value="OUTER MEMBRANE PROTEIN H.8"/>
    <property type="match status" value="1"/>
</dbReference>
<keyword evidence="5 7" id="KW-0249">Electron transport</keyword>
<evidence type="ECO:0000256" key="1">
    <source>
        <dbReference type="ARBA" id="ARBA00004418"/>
    </source>
</evidence>
<reference evidence="9 10" key="1">
    <citation type="submission" date="2020-08" db="EMBL/GenBank/DDBJ databases">
        <title>Dyella sp. G9 isolated from forest soil.</title>
        <authorList>
            <person name="Fu J."/>
            <person name="Qiu L."/>
        </authorList>
    </citation>
    <scope>NUCLEOTIDE SEQUENCE [LARGE SCALE GENOMIC DNA]</scope>
    <source>
        <strain evidence="9 10">G9</strain>
    </source>
</reference>
<dbReference type="GO" id="GO:0005507">
    <property type="term" value="F:copper ion binding"/>
    <property type="evidence" value="ECO:0007669"/>
    <property type="project" value="UniProtKB-UniRule"/>
</dbReference>
<evidence type="ECO:0000313" key="9">
    <source>
        <dbReference type="EMBL" id="QNK02764.1"/>
    </source>
</evidence>
<dbReference type="InterPro" id="IPR050845">
    <property type="entry name" value="Cu-binding_ET"/>
</dbReference>
<feature type="chain" id="PRO_5029039030" description="Azurin" evidence="7">
    <location>
        <begin position="21"/>
        <end position="149"/>
    </location>
</feature>
<dbReference type="AlphaFoldDB" id="A0A7G8Q7K6"/>
<dbReference type="RefSeq" id="WP_187058194.1">
    <property type="nucleotide sequence ID" value="NZ_CP060412.1"/>
</dbReference>
<dbReference type="GO" id="GO:0042597">
    <property type="term" value="C:periplasmic space"/>
    <property type="evidence" value="ECO:0007669"/>
    <property type="project" value="UniProtKB-SubCell"/>
</dbReference>
<keyword evidence="2 7" id="KW-0813">Transport</keyword>
<feature type="signal peptide" evidence="7">
    <location>
        <begin position="1"/>
        <end position="20"/>
    </location>
</feature>
<accession>A0A7G8Q7K6</accession>
<dbReference type="InterPro" id="IPR014068">
    <property type="entry name" value="Azurin"/>
</dbReference>
<evidence type="ECO:0000256" key="4">
    <source>
        <dbReference type="ARBA" id="ARBA00022764"/>
    </source>
</evidence>
<dbReference type="GO" id="GO:0009055">
    <property type="term" value="F:electron transfer activity"/>
    <property type="evidence" value="ECO:0007669"/>
    <property type="project" value="InterPro"/>
</dbReference>
<evidence type="ECO:0000256" key="6">
    <source>
        <dbReference type="ARBA" id="ARBA00023008"/>
    </source>
</evidence>
<comment type="function">
    <text evidence="7">Transfers electrons from cytochrome c551 to cytochrome oxidase.</text>
</comment>
<dbReference type="Pfam" id="PF00127">
    <property type="entry name" value="Copper-bind"/>
    <property type="match status" value="1"/>
</dbReference>
<dbReference type="EMBL" id="CP060412">
    <property type="protein sequence ID" value="QNK02764.1"/>
    <property type="molecule type" value="Genomic_DNA"/>
</dbReference>
<organism evidence="9 10">
    <name type="scientific">Dyella telluris</name>
    <dbReference type="NCBI Taxonomy" id="2763498"/>
    <lineage>
        <taxon>Bacteria</taxon>
        <taxon>Pseudomonadati</taxon>
        <taxon>Pseudomonadota</taxon>
        <taxon>Gammaproteobacteria</taxon>
        <taxon>Lysobacterales</taxon>
        <taxon>Rhodanobacteraceae</taxon>
        <taxon>Dyella</taxon>
    </lineage>
</organism>
<evidence type="ECO:0000259" key="8">
    <source>
        <dbReference type="Pfam" id="PF00127"/>
    </source>
</evidence>
<keyword evidence="6 7" id="KW-0186">Copper</keyword>
<sequence length="149" mass="15726">MIRQVLALALLGLSATPLWAADCAATIDGNDAMQYDQKSITVPKTCKQFTVTLKHTGKLPKASMGHNWVLGSTADEQGILADGMKAGVDQNYIKPGDTRVIAHTKLIGGGESDSVTFPVSKLKAGDSYAYFCTFPGHAALMKGTLTLAP</sequence>
<proteinExistence type="predicted"/>
<evidence type="ECO:0000256" key="2">
    <source>
        <dbReference type="ARBA" id="ARBA00022448"/>
    </source>
</evidence>
<dbReference type="InterPro" id="IPR028871">
    <property type="entry name" value="BlueCu_1_BS"/>
</dbReference>